<dbReference type="Gene3D" id="3.30.420.10">
    <property type="entry name" value="Ribonuclease H-like superfamily/Ribonuclease H"/>
    <property type="match status" value="1"/>
</dbReference>
<gene>
    <name evidence="2" type="ORF">F2Q69_00030319</name>
</gene>
<dbReference type="AlphaFoldDB" id="A0A8S9RWT2"/>
<dbReference type="PANTHER" id="PTHR34146:SF11">
    <property type="entry name" value="RIBONUCLEASE H-LIKE SUPERFAMILY PROTEIN"/>
    <property type="match status" value="1"/>
</dbReference>
<dbReference type="InterPro" id="IPR036397">
    <property type="entry name" value="RNaseH_sf"/>
</dbReference>
<dbReference type="GO" id="GO:0003676">
    <property type="term" value="F:nucleic acid binding"/>
    <property type="evidence" value="ECO:0007669"/>
    <property type="project" value="InterPro"/>
</dbReference>
<proteinExistence type="predicted"/>
<feature type="domain" description="RNase H type-1" evidence="1">
    <location>
        <begin position="110"/>
        <end position="173"/>
    </location>
</feature>
<accession>A0A8S9RWT2</accession>
<reference evidence="2" key="1">
    <citation type="submission" date="2019-12" db="EMBL/GenBank/DDBJ databases">
        <title>Genome sequencing and annotation of Brassica cretica.</title>
        <authorList>
            <person name="Studholme D.J."/>
            <person name="Sarris P."/>
        </authorList>
    </citation>
    <scope>NUCLEOTIDE SEQUENCE</scope>
    <source>
        <strain evidence="2">PFS-109/04</strain>
        <tissue evidence="2">Leaf</tissue>
    </source>
</reference>
<sequence length="258" mass="28507">MLPSSLVKEDESDLYVSDLILIGTWKWNLARIKEILPALAEEIMTLRPTLTGANDSYIWYPVASGSYSANSWGAKEWSAAQLDSDASNNNTKVPTLPLLPSMPEETTTCNTDAAWNPISREAGLGWILSNQDTSTLQRSQFQTHVQSAIAAEALAIRAALSHAIHLGVTNRACQSHRFDHQSKESSRSASGYRSPIPRLSLSVVFRSFQGSQTSLQILSQKPHSVIWTPLGPEPRSRFFPITFSICRKFDSNISMVSI</sequence>
<dbReference type="GO" id="GO:0004523">
    <property type="term" value="F:RNA-DNA hybrid ribonuclease activity"/>
    <property type="evidence" value="ECO:0007669"/>
    <property type="project" value="InterPro"/>
</dbReference>
<organism evidence="2 3">
    <name type="scientific">Brassica cretica</name>
    <name type="common">Mustard</name>
    <dbReference type="NCBI Taxonomy" id="69181"/>
    <lineage>
        <taxon>Eukaryota</taxon>
        <taxon>Viridiplantae</taxon>
        <taxon>Streptophyta</taxon>
        <taxon>Embryophyta</taxon>
        <taxon>Tracheophyta</taxon>
        <taxon>Spermatophyta</taxon>
        <taxon>Magnoliopsida</taxon>
        <taxon>eudicotyledons</taxon>
        <taxon>Gunneridae</taxon>
        <taxon>Pentapetalae</taxon>
        <taxon>rosids</taxon>
        <taxon>malvids</taxon>
        <taxon>Brassicales</taxon>
        <taxon>Brassicaceae</taxon>
        <taxon>Brassiceae</taxon>
        <taxon>Brassica</taxon>
    </lineage>
</organism>
<dbReference type="EMBL" id="QGKX02000088">
    <property type="protein sequence ID" value="KAF3585036.1"/>
    <property type="molecule type" value="Genomic_DNA"/>
</dbReference>
<evidence type="ECO:0000259" key="1">
    <source>
        <dbReference type="Pfam" id="PF13456"/>
    </source>
</evidence>
<dbReference type="Pfam" id="PF13456">
    <property type="entry name" value="RVT_3"/>
    <property type="match status" value="1"/>
</dbReference>
<dbReference type="PANTHER" id="PTHR34146">
    <property type="entry name" value="POLYNUCLEOTIDYL TRANSFERASE, RIBONUCLEASE H-LIKE SUPERFAMILY PROTEIN-RELATED"/>
    <property type="match status" value="1"/>
</dbReference>
<dbReference type="InterPro" id="IPR002156">
    <property type="entry name" value="RNaseH_domain"/>
</dbReference>
<comment type="caution">
    <text evidence="2">The sequence shown here is derived from an EMBL/GenBank/DDBJ whole genome shotgun (WGS) entry which is preliminary data.</text>
</comment>
<dbReference type="Proteomes" id="UP000712600">
    <property type="component" value="Unassembled WGS sequence"/>
</dbReference>
<evidence type="ECO:0000313" key="3">
    <source>
        <dbReference type="Proteomes" id="UP000712600"/>
    </source>
</evidence>
<evidence type="ECO:0000313" key="2">
    <source>
        <dbReference type="EMBL" id="KAF3585036.1"/>
    </source>
</evidence>
<protein>
    <recommendedName>
        <fullName evidence="1">RNase H type-1 domain-containing protein</fullName>
    </recommendedName>
</protein>
<name>A0A8S9RWT2_BRACR</name>